<keyword evidence="4" id="KW-1185">Reference proteome</keyword>
<gene>
    <name evidence="3" type="ORF">MA16_Dca021727</name>
</gene>
<evidence type="ECO:0000256" key="1">
    <source>
        <dbReference type="SAM" id="MobiDB-lite"/>
    </source>
</evidence>
<dbReference type="Pfam" id="PF22936">
    <property type="entry name" value="Pol_BBD"/>
    <property type="match status" value="1"/>
</dbReference>
<dbReference type="Proteomes" id="UP000233837">
    <property type="component" value="Unassembled WGS sequence"/>
</dbReference>
<organism evidence="3 4">
    <name type="scientific">Dendrobium catenatum</name>
    <dbReference type="NCBI Taxonomy" id="906689"/>
    <lineage>
        <taxon>Eukaryota</taxon>
        <taxon>Viridiplantae</taxon>
        <taxon>Streptophyta</taxon>
        <taxon>Embryophyta</taxon>
        <taxon>Tracheophyta</taxon>
        <taxon>Spermatophyta</taxon>
        <taxon>Magnoliopsida</taxon>
        <taxon>Liliopsida</taxon>
        <taxon>Asparagales</taxon>
        <taxon>Orchidaceae</taxon>
        <taxon>Epidendroideae</taxon>
        <taxon>Malaxideae</taxon>
        <taxon>Dendrobiinae</taxon>
        <taxon>Dendrobium</taxon>
    </lineage>
</organism>
<reference evidence="3 4" key="2">
    <citation type="journal article" date="2017" name="Nature">
        <title>The Apostasia genome and the evolution of orchids.</title>
        <authorList>
            <person name="Zhang G.Q."/>
            <person name="Liu K.W."/>
            <person name="Li Z."/>
            <person name="Lohaus R."/>
            <person name="Hsiao Y.Y."/>
            <person name="Niu S.C."/>
            <person name="Wang J.Y."/>
            <person name="Lin Y.C."/>
            <person name="Xu Q."/>
            <person name="Chen L.J."/>
            <person name="Yoshida K."/>
            <person name="Fujiwara S."/>
            <person name="Wang Z.W."/>
            <person name="Zhang Y.Q."/>
            <person name="Mitsuda N."/>
            <person name="Wang M."/>
            <person name="Liu G.H."/>
            <person name="Pecoraro L."/>
            <person name="Huang H.X."/>
            <person name="Xiao X.J."/>
            <person name="Lin M."/>
            <person name="Wu X.Y."/>
            <person name="Wu W.L."/>
            <person name="Chen Y.Y."/>
            <person name="Chang S.B."/>
            <person name="Sakamoto S."/>
            <person name="Ohme-Takagi M."/>
            <person name="Yagi M."/>
            <person name="Zeng S.J."/>
            <person name="Shen C.Y."/>
            <person name="Yeh C.M."/>
            <person name="Luo Y.B."/>
            <person name="Tsai W.C."/>
            <person name="Van de Peer Y."/>
            <person name="Liu Z.J."/>
        </authorList>
    </citation>
    <scope>NUCLEOTIDE SEQUENCE [LARGE SCALE GENOMIC DNA]</scope>
    <source>
        <tissue evidence="3">The whole plant</tissue>
    </source>
</reference>
<feature type="region of interest" description="Disordered" evidence="1">
    <location>
        <begin position="69"/>
        <end position="88"/>
    </location>
</feature>
<dbReference type="EMBL" id="KZ502441">
    <property type="protein sequence ID" value="PKU79614.1"/>
    <property type="molecule type" value="Genomic_DNA"/>
</dbReference>
<evidence type="ECO:0000313" key="4">
    <source>
        <dbReference type="Proteomes" id="UP000233837"/>
    </source>
</evidence>
<sequence>MNAQYTPSPKQTNAALTAHTESSDSSWFLDSGASTHLTNSLDNLSISTPYHGSDGVTIGDDSSINIANTGAGILPTPSHSQNPLPRTM</sequence>
<dbReference type="InterPro" id="IPR054722">
    <property type="entry name" value="PolX-like_BBD"/>
</dbReference>
<evidence type="ECO:0000313" key="3">
    <source>
        <dbReference type="EMBL" id="PKU79614.1"/>
    </source>
</evidence>
<accession>A0A2I0WVD6</accession>
<protein>
    <recommendedName>
        <fullName evidence="2">Retrovirus-related Pol polyprotein from transposon TNT 1-94-like beta-barrel domain-containing protein</fullName>
    </recommendedName>
</protein>
<reference evidence="3 4" key="1">
    <citation type="journal article" date="2016" name="Sci. Rep.">
        <title>The Dendrobium catenatum Lindl. genome sequence provides insights into polysaccharide synthase, floral development and adaptive evolution.</title>
        <authorList>
            <person name="Zhang G.Q."/>
            <person name="Xu Q."/>
            <person name="Bian C."/>
            <person name="Tsai W.C."/>
            <person name="Yeh C.M."/>
            <person name="Liu K.W."/>
            <person name="Yoshida K."/>
            <person name="Zhang L.S."/>
            <person name="Chang S.B."/>
            <person name="Chen F."/>
            <person name="Shi Y."/>
            <person name="Su Y.Y."/>
            <person name="Zhang Y.Q."/>
            <person name="Chen L.J."/>
            <person name="Yin Y."/>
            <person name="Lin M."/>
            <person name="Huang H."/>
            <person name="Deng H."/>
            <person name="Wang Z.W."/>
            <person name="Zhu S.L."/>
            <person name="Zhao X."/>
            <person name="Deng C."/>
            <person name="Niu S.C."/>
            <person name="Huang J."/>
            <person name="Wang M."/>
            <person name="Liu G.H."/>
            <person name="Yang H.J."/>
            <person name="Xiao X.J."/>
            <person name="Hsiao Y.Y."/>
            <person name="Wu W.L."/>
            <person name="Chen Y.Y."/>
            <person name="Mitsuda N."/>
            <person name="Ohme-Takagi M."/>
            <person name="Luo Y.B."/>
            <person name="Van de Peer Y."/>
            <person name="Liu Z.J."/>
        </authorList>
    </citation>
    <scope>NUCLEOTIDE SEQUENCE [LARGE SCALE GENOMIC DNA]</scope>
    <source>
        <tissue evidence="3">The whole plant</tissue>
    </source>
</reference>
<feature type="compositionally biased region" description="Polar residues" evidence="1">
    <location>
        <begin position="77"/>
        <end position="88"/>
    </location>
</feature>
<dbReference type="AlphaFoldDB" id="A0A2I0WVD6"/>
<proteinExistence type="predicted"/>
<name>A0A2I0WVD6_9ASPA</name>
<feature type="domain" description="Retrovirus-related Pol polyprotein from transposon TNT 1-94-like beta-barrel" evidence="2">
    <location>
        <begin position="27"/>
        <end position="71"/>
    </location>
</feature>
<evidence type="ECO:0000259" key="2">
    <source>
        <dbReference type="Pfam" id="PF22936"/>
    </source>
</evidence>